<proteinExistence type="predicted"/>
<reference evidence="2" key="1">
    <citation type="submission" date="2020-12" db="EMBL/GenBank/DDBJ databases">
        <title>Bacterial taxonomy.</title>
        <authorList>
            <person name="Pan X."/>
        </authorList>
    </citation>
    <scope>NUCLEOTIDE SEQUENCE</scope>
    <source>
        <strain evidence="2">KCTC 52957</strain>
    </source>
</reference>
<organism evidence="2 3">
    <name type="scientific">Palleronia pontilimi</name>
    <dbReference type="NCBI Taxonomy" id="1964209"/>
    <lineage>
        <taxon>Bacteria</taxon>
        <taxon>Pseudomonadati</taxon>
        <taxon>Pseudomonadota</taxon>
        <taxon>Alphaproteobacteria</taxon>
        <taxon>Rhodobacterales</taxon>
        <taxon>Roseobacteraceae</taxon>
        <taxon>Palleronia</taxon>
    </lineage>
</organism>
<gene>
    <name evidence="2" type="ORF">ILP92_08885</name>
</gene>
<dbReference type="EMBL" id="JAEKPD010000008">
    <property type="protein sequence ID" value="MBJ3762858.1"/>
    <property type="molecule type" value="Genomic_DNA"/>
</dbReference>
<protein>
    <submittedName>
        <fullName evidence="2">Histidine phosphotransferase</fullName>
    </submittedName>
</protein>
<keyword evidence="3" id="KW-1185">Reference proteome</keyword>
<dbReference type="Pfam" id="PF10090">
    <property type="entry name" value="HPTransfase"/>
    <property type="match status" value="1"/>
</dbReference>
<name>A0A934MCJ6_9RHOB</name>
<dbReference type="AlphaFoldDB" id="A0A934MCJ6"/>
<feature type="domain" description="Histidine phosphotransferase ChpT C-terminal" evidence="1">
    <location>
        <begin position="78"/>
        <end position="192"/>
    </location>
</feature>
<evidence type="ECO:0000313" key="2">
    <source>
        <dbReference type="EMBL" id="MBJ3762858.1"/>
    </source>
</evidence>
<dbReference type="Gene3D" id="1.10.287.130">
    <property type="match status" value="1"/>
</dbReference>
<evidence type="ECO:0000313" key="3">
    <source>
        <dbReference type="Proteomes" id="UP000642488"/>
    </source>
</evidence>
<accession>A0A934MCJ6</accession>
<evidence type="ECO:0000259" key="1">
    <source>
        <dbReference type="Pfam" id="PF10090"/>
    </source>
</evidence>
<sequence>MNMVDTRLSALLGSRICHDLISPLGAIGNGVELLQMSGLGDSPELSLISESVEHANARIRLFRVAFGAPSPEQHIARSEVQSVLAPISSARKLDIAWDPPADMPRDLARLVFLLLLCCETALPYGGAIAVDATGDTLHISAEAPRLRQTPELWAHMSRADLPMPLASDIHFPLARQAATDIGRRIEVVTGDTRIDIHA</sequence>
<dbReference type="Proteomes" id="UP000642488">
    <property type="component" value="Unassembled WGS sequence"/>
</dbReference>
<dbReference type="InterPro" id="IPR018762">
    <property type="entry name" value="ChpT_C"/>
</dbReference>
<dbReference type="Gene3D" id="3.30.565.10">
    <property type="entry name" value="Histidine kinase-like ATPase, C-terminal domain"/>
    <property type="match status" value="1"/>
</dbReference>
<comment type="caution">
    <text evidence="2">The sequence shown here is derived from an EMBL/GenBank/DDBJ whole genome shotgun (WGS) entry which is preliminary data.</text>
</comment>
<dbReference type="InterPro" id="IPR036890">
    <property type="entry name" value="HATPase_C_sf"/>
</dbReference>
<dbReference type="RefSeq" id="WP_198916039.1">
    <property type="nucleotide sequence ID" value="NZ_JAEKPD010000008.1"/>
</dbReference>